<feature type="transmembrane region" description="Helical" evidence="2">
    <location>
        <begin position="159"/>
        <end position="187"/>
    </location>
</feature>
<accession>A0A1D6EPL3</accession>
<evidence type="ECO:0000256" key="1">
    <source>
        <dbReference type="SAM" id="MobiDB-lite"/>
    </source>
</evidence>
<feature type="compositionally biased region" description="Low complexity" evidence="1">
    <location>
        <begin position="7"/>
        <end position="21"/>
    </location>
</feature>
<keyword evidence="2" id="KW-0812">Transmembrane</keyword>
<evidence type="ECO:0000256" key="2">
    <source>
        <dbReference type="SAM" id="Phobius"/>
    </source>
</evidence>
<dbReference type="AlphaFoldDB" id="A0A1D6EPL3"/>
<dbReference type="OMA" id="WFTAREC"/>
<protein>
    <submittedName>
        <fullName evidence="3">Uncharacterized protein</fullName>
    </submittedName>
</protein>
<dbReference type="ExpressionAtlas" id="A0A1D6EPL3">
    <property type="expression patterns" value="baseline and differential"/>
</dbReference>
<evidence type="ECO:0000313" key="3">
    <source>
        <dbReference type="EMBL" id="ONM21710.1"/>
    </source>
</evidence>
<dbReference type="KEGG" id="zma:103647400"/>
<dbReference type="PANTHER" id="PTHR35508">
    <property type="entry name" value="VOLTAGE-DEPENDENT L-TYPE CALCIUM CHANNEL SUBUNIT"/>
    <property type="match status" value="1"/>
</dbReference>
<sequence length="207" mass="21310">MDERPDACAVASSTSSASVSSAEEDASIQDQLGGHGAFAPPAVDAAQPVPPRRRFWAWATLTARAAAPRLHEACGTAARGLVAWTRRGGAPRCLLVVSVGSVALVALSGLLILVFFVVAAATNAIAFSVVVSLAGAGGFLAVLLAFLAAMYVGAVSVAVFVILATTIATVVAITIATGWVAFFWFVWFTARECLSLTTKRRTGTTSP</sequence>
<dbReference type="PaxDb" id="4577-GRMZM2G009083_P01"/>
<feature type="region of interest" description="Disordered" evidence="1">
    <location>
        <begin position="1"/>
        <end position="26"/>
    </location>
</feature>
<keyword evidence="2" id="KW-1133">Transmembrane helix</keyword>
<accession>A0A3L6FPF4</accession>
<proteinExistence type="predicted"/>
<keyword evidence="2" id="KW-0472">Membrane</keyword>
<organism evidence="3">
    <name type="scientific">Zea mays</name>
    <name type="common">Maize</name>
    <dbReference type="NCBI Taxonomy" id="4577"/>
    <lineage>
        <taxon>Eukaryota</taxon>
        <taxon>Viridiplantae</taxon>
        <taxon>Streptophyta</taxon>
        <taxon>Embryophyta</taxon>
        <taxon>Tracheophyta</taxon>
        <taxon>Spermatophyta</taxon>
        <taxon>Magnoliopsida</taxon>
        <taxon>Liliopsida</taxon>
        <taxon>Poales</taxon>
        <taxon>Poaceae</taxon>
        <taxon>PACMAD clade</taxon>
        <taxon>Panicoideae</taxon>
        <taxon>Andropogonodae</taxon>
        <taxon>Andropogoneae</taxon>
        <taxon>Tripsacinae</taxon>
        <taxon>Zea</taxon>
    </lineage>
</organism>
<feature type="transmembrane region" description="Helical" evidence="2">
    <location>
        <begin position="125"/>
        <end position="152"/>
    </location>
</feature>
<dbReference type="InParanoid" id="A0A1D6EPL3"/>
<reference evidence="3" key="1">
    <citation type="submission" date="2015-12" db="EMBL/GenBank/DDBJ databases">
        <title>Update maize B73 reference genome by single molecule sequencing technologies.</title>
        <authorList>
            <consortium name="Maize Genome Sequencing Project"/>
            <person name="Ware D."/>
        </authorList>
    </citation>
    <scope>NUCLEOTIDE SEQUENCE [LARGE SCALE GENOMIC DNA]</scope>
    <source>
        <tissue evidence="3">Seedling</tissue>
    </source>
</reference>
<feature type="transmembrane region" description="Helical" evidence="2">
    <location>
        <begin position="94"/>
        <end position="119"/>
    </location>
</feature>
<name>A0A1D6EPL3_MAIZE</name>
<dbReference type="eggNOG" id="ENOG502RYAW">
    <property type="taxonomic scope" value="Eukaryota"/>
</dbReference>
<dbReference type="EMBL" id="CM007648">
    <property type="protein sequence ID" value="ONM21710.1"/>
    <property type="molecule type" value="Genomic_DNA"/>
</dbReference>
<gene>
    <name evidence="3" type="ORF">ZEAMMB73_Zm00001d005714</name>
</gene>
<dbReference type="PANTHER" id="PTHR35508:SF2">
    <property type="entry name" value="OS09G0395000 PROTEIN"/>
    <property type="match status" value="1"/>
</dbReference>